<feature type="transmembrane region" description="Helical" evidence="1">
    <location>
        <begin position="12"/>
        <end position="34"/>
    </location>
</feature>
<dbReference type="Proteomes" id="UP000295757">
    <property type="component" value="Unassembled WGS sequence"/>
</dbReference>
<accession>A0A4R7UDB3</accession>
<keyword evidence="1" id="KW-0812">Transmembrane</keyword>
<keyword evidence="1" id="KW-1133">Transmembrane helix</keyword>
<dbReference type="EMBL" id="SOCN01000001">
    <property type="protein sequence ID" value="TDV24468.1"/>
    <property type="molecule type" value="Genomic_DNA"/>
</dbReference>
<dbReference type="OrthoDB" id="401180at2"/>
<gene>
    <name evidence="2" type="ORF">BCF59_0440</name>
</gene>
<feature type="transmembrane region" description="Helical" evidence="1">
    <location>
        <begin position="77"/>
        <end position="94"/>
    </location>
</feature>
<keyword evidence="3" id="KW-1185">Reference proteome</keyword>
<dbReference type="Gene3D" id="1.20.1640.10">
    <property type="entry name" value="Multidrug efflux transporter AcrB transmembrane domain"/>
    <property type="match status" value="1"/>
</dbReference>
<dbReference type="AlphaFoldDB" id="A0A4R7UDB3"/>
<feature type="transmembrane region" description="Helical" evidence="1">
    <location>
        <begin position="46"/>
        <end position="70"/>
    </location>
</feature>
<evidence type="ECO:0000256" key="1">
    <source>
        <dbReference type="SAM" id="Phobius"/>
    </source>
</evidence>
<keyword evidence="1" id="KW-0472">Membrane</keyword>
<protein>
    <submittedName>
        <fullName evidence="2">Uncharacterized protein</fullName>
    </submittedName>
</protein>
<proteinExistence type="predicted"/>
<organism evidence="2 3">
    <name type="scientific">Mycoplasmopsis mustelae</name>
    <dbReference type="NCBI Taxonomy" id="171289"/>
    <lineage>
        <taxon>Bacteria</taxon>
        <taxon>Bacillati</taxon>
        <taxon>Mycoplasmatota</taxon>
        <taxon>Mycoplasmoidales</taxon>
        <taxon>Metamycoplasmataceae</taxon>
        <taxon>Mycoplasmopsis</taxon>
    </lineage>
</organism>
<name>A0A4R7UDB3_9BACT</name>
<comment type="caution">
    <text evidence="2">The sequence shown here is derived from an EMBL/GenBank/DDBJ whole genome shotgun (WGS) entry which is preliminary data.</text>
</comment>
<dbReference type="RefSeq" id="WP_134110786.1">
    <property type="nucleotide sequence ID" value="NZ_SOCN01000001.1"/>
</dbReference>
<feature type="transmembrane region" description="Helical" evidence="1">
    <location>
        <begin position="114"/>
        <end position="134"/>
    </location>
</feature>
<evidence type="ECO:0000313" key="2">
    <source>
        <dbReference type="EMBL" id="TDV24468.1"/>
    </source>
</evidence>
<sequence length="157" mass="18478">MTRKRLNLHALVFNIWATLMVLFVVLISGRIIPWHTINNSGFNLNYWQRILVALLITLFTIVPCFVLVLYLKYKAPYFSMIVMIVGIAITILWLPYSNGNKDGGYQWSWYRFDIIPAALIYVIGYFVSYTLVTAEKVRKYREKFKLNKENSLEIQKN</sequence>
<evidence type="ECO:0000313" key="3">
    <source>
        <dbReference type="Proteomes" id="UP000295757"/>
    </source>
</evidence>
<reference evidence="2 3" key="1">
    <citation type="submission" date="2019-03" db="EMBL/GenBank/DDBJ databases">
        <title>Genomic Encyclopedia of Archaeal and Bacterial Type Strains, Phase II (KMG-II): from individual species to whole genera.</title>
        <authorList>
            <person name="Goeker M."/>
        </authorList>
    </citation>
    <scope>NUCLEOTIDE SEQUENCE [LARGE SCALE GENOMIC DNA]</scope>
    <source>
        <strain evidence="2 3">ATCC 35214</strain>
    </source>
</reference>